<dbReference type="EMBL" id="GBXI01004817">
    <property type="protein sequence ID" value="JAD09475.1"/>
    <property type="molecule type" value="Transcribed_RNA"/>
</dbReference>
<proteinExistence type="predicted"/>
<feature type="compositionally biased region" description="Basic and acidic residues" evidence="1">
    <location>
        <begin position="366"/>
        <end position="379"/>
    </location>
</feature>
<accession>A0A0A1XEU7</accession>
<reference evidence="2" key="1">
    <citation type="submission" date="2014-11" db="EMBL/GenBank/DDBJ databases">
        <authorList>
            <person name="Geib S."/>
        </authorList>
    </citation>
    <scope>NUCLEOTIDE SEQUENCE</scope>
</reference>
<reference evidence="2" key="2">
    <citation type="journal article" date="2015" name="Gigascience">
        <title>Reconstructing a comprehensive transcriptome assembly of a white-pupal translocated strain of the pest fruit fly Bactrocera cucurbitae.</title>
        <authorList>
            <person name="Sim S.B."/>
            <person name="Calla B."/>
            <person name="Hall B."/>
            <person name="DeRego T."/>
            <person name="Geib S.M."/>
        </authorList>
    </citation>
    <scope>NUCLEOTIDE SEQUENCE</scope>
</reference>
<evidence type="ECO:0000313" key="2">
    <source>
        <dbReference type="EMBL" id="JAD09475.1"/>
    </source>
</evidence>
<dbReference type="EMBL" id="GBXI01003994">
    <property type="protein sequence ID" value="JAD10298.1"/>
    <property type="molecule type" value="Transcribed_RNA"/>
</dbReference>
<protein>
    <submittedName>
        <fullName evidence="2">Uncharacterized protein</fullName>
    </submittedName>
</protein>
<gene>
    <name evidence="3" type="ORF">g.37130</name>
    <name evidence="2" type="ORF">g.37132</name>
</gene>
<dbReference type="OrthoDB" id="6334967at2759"/>
<name>A0A0A1XEU7_ZEUCU</name>
<organism evidence="2">
    <name type="scientific">Zeugodacus cucurbitae</name>
    <name type="common">Melon fruit fly</name>
    <name type="synonym">Bactrocera cucurbitae</name>
    <dbReference type="NCBI Taxonomy" id="28588"/>
    <lineage>
        <taxon>Eukaryota</taxon>
        <taxon>Metazoa</taxon>
        <taxon>Ecdysozoa</taxon>
        <taxon>Arthropoda</taxon>
        <taxon>Hexapoda</taxon>
        <taxon>Insecta</taxon>
        <taxon>Pterygota</taxon>
        <taxon>Neoptera</taxon>
        <taxon>Endopterygota</taxon>
        <taxon>Diptera</taxon>
        <taxon>Brachycera</taxon>
        <taxon>Muscomorpha</taxon>
        <taxon>Tephritoidea</taxon>
        <taxon>Tephritidae</taxon>
        <taxon>Zeugodacus</taxon>
        <taxon>Zeugodacus</taxon>
    </lineage>
</organism>
<dbReference type="AlphaFoldDB" id="A0A0A1XEU7"/>
<evidence type="ECO:0000256" key="1">
    <source>
        <dbReference type="SAM" id="MobiDB-lite"/>
    </source>
</evidence>
<feature type="region of interest" description="Disordered" evidence="1">
    <location>
        <begin position="361"/>
        <end position="399"/>
    </location>
</feature>
<feature type="compositionally biased region" description="Basic residues" evidence="1">
    <location>
        <begin position="380"/>
        <end position="391"/>
    </location>
</feature>
<sequence>MSSEEQRPNKLANMAETVMRTHIKHKTITTVILTNEYQRQRNSTKNTSRKHAQQRRRLSCVTCPTNKNIAFNISAQVRMPGTLLLLTIAALLMCHSGAITNATAVQTSHPLSRGIINTHFDTRARHKAMRAAQYSQPLPGEAEVNNEDNNSFRPIIPKDISPEYIAQNVFTKGGQYRVFEPIPSDLRVQMTMGQKVNSVDSAEANVNTLKTQNNTSMVRDVSEATDETIKTTAERTTVPKLKEQTNGIPEAVAETGEKVGTPTKIPTTATVMLHKRKALSKSYAADQITPEERKIQSGHKVNTKPQSTATATDFADISHNVVGGDIKELEALLVEYAENFFNKAQYEPSSELVNALQRNHTTVGGPHKERPTRHADPNPHHHHHHHLHHHEHSLPAVMRKSSGEVSVNIPRALESGRLLFFSGLKKALWPVYIGLQVLKSLLLAMFMPVLIGSFTKFLGKGIVSGSAPLFIRPAEAPQDLDFRDNSINFDDDKFAAIEEGTKEDGYAYNQAEASQTHYTYNSAGGINRIEQQNKMPDTYLSALQTIGSASFKNSGSLSGSFSGGGLGGGGLGAPLRTKPIAPANTNTFQTFQKVPASSLLLSNYDPFYSPLLSRLDSVFAQLKLNSDNENCREKLICLMYANPAKYAPYSNLVSAQLSRELNELRKPTSDNPDILRFFKYMRAAKDGQDGIDCEKSFDRCQEFKDFENPAMVSTYHDINKLVSARKLT</sequence>
<evidence type="ECO:0000313" key="3">
    <source>
        <dbReference type="EMBL" id="JAD10298.1"/>
    </source>
</evidence>